<dbReference type="Pfam" id="PF00078">
    <property type="entry name" value="RVT_1"/>
    <property type="match status" value="1"/>
</dbReference>
<reference evidence="2" key="2">
    <citation type="submission" date="2025-08" db="UniProtKB">
        <authorList>
            <consortium name="Ensembl"/>
        </authorList>
    </citation>
    <scope>IDENTIFICATION</scope>
</reference>
<organism evidence="2 3">
    <name type="scientific">Nothobranchius furzeri</name>
    <name type="common">Turquoise killifish</name>
    <dbReference type="NCBI Taxonomy" id="105023"/>
    <lineage>
        <taxon>Eukaryota</taxon>
        <taxon>Metazoa</taxon>
        <taxon>Chordata</taxon>
        <taxon>Craniata</taxon>
        <taxon>Vertebrata</taxon>
        <taxon>Euteleostomi</taxon>
        <taxon>Actinopterygii</taxon>
        <taxon>Neopterygii</taxon>
        <taxon>Teleostei</taxon>
        <taxon>Neoteleostei</taxon>
        <taxon>Acanthomorphata</taxon>
        <taxon>Ovalentaria</taxon>
        <taxon>Atherinomorphae</taxon>
        <taxon>Cyprinodontiformes</taxon>
        <taxon>Nothobranchiidae</taxon>
        <taxon>Nothobranchius</taxon>
    </lineage>
</organism>
<keyword evidence="3" id="KW-1185">Reference proteome</keyword>
<dbReference type="Gene3D" id="3.60.10.10">
    <property type="entry name" value="Endonuclease/exonuclease/phosphatase"/>
    <property type="match status" value="1"/>
</dbReference>
<dbReference type="InterPro" id="IPR026960">
    <property type="entry name" value="RVT-Znf"/>
</dbReference>
<dbReference type="CDD" id="cd01650">
    <property type="entry name" value="RT_nLTR_like"/>
    <property type="match status" value="1"/>
</dbReference>
<protein>
    <recommendedName>
        <fullName evidence="1">Reverse transcriptase domain-containing protein</fullName>
    </recommendedName>
</protein>
<evidence type="ECO:0000259" key="1">
    <source>
        <dbReference type="PROSITE" id="PS50878"/>
    </source>
</evidence>
<dbReference type="Ensembl" id="ENSNFUT00015002116.1">
    <property type="protein sequence ID" value="ENSNFUP00015001971.1"/>
    <property type="gene ID" value="ENSNFUG00015001084.1"/>
</dbReference>
<dbReference type="InterPro" id="IPR043502">
    <property type="entry name" value="DNA/RNA_pol_sf"/>
</dbReference>
<dbReference type="PANTHER" id="PTHR31635">
    <property type="entry name" value="REVERSE TRANSCRIPTASE DOMAIN-CONTAINING PROTEIN-RELATED"/>
    <property type="match status" value="1"/>
</dbReference>
<accession>A0A8C6KBT4</accession>
<dbReference type="GeneTree" id="ENSGT00940000163737"/>
<dbReference type="PROSITE" id="PS50878">
    <property type="entry name" value="RT_POL"/>
    <property type="match status" value="1"/>
</dbReference>
<dbReference type="InterPro" id="IPR000477">
    <property type="entry name" value="RT_dom"/>
</dbReference>
<proteinExistence type="predicted"/>
<name>A0A8C6KBT4_NOTFU</name>
<dbReference type="PANTHER" id="PTHR31635:SF196">
    <property type="entry name" value="REVERSE TRANSCRIPTASE DOMAIN-CONTAINING PROTEIN-RELATED"/>
    <property type="match status" value="1"/>
</dbReference>
<feature type="domain" description="Reverse transcriptase" evidence="1">
    <location>
        <begin position="439"/>
        <end position="705"/>
    </location>
</feature>
<evidence type="ECO:0000313" key="3">
    <source>
        <dbReference type="Proteomes" id="UP000694548"/>
    </source>
</evidence>
<dbReference type="SUPFAM" id="SSF56219">
    <property type="entry name" value="DNase I-like"/>
    <property type="match status" value="1"/>
</dbReference>
<evidence type="ECO:0000313" key="2">
    <source>
        <dbReference type="Ensembl" id="ENSNFUP00015001971.1"/>
    </source>
</evidence>
<sequence>MSHGTNHSAGTLILKHKFNGKIISSETDPNGHFILLVVFFNDQTLLLGNIYGYNNKQENIDLILVMNEKIESLISKFANLKIILGGDWNHSLNDMIDRWPSKSQESSNYMLDFINERDLIDIWRIKNPTIKEFSWKNRSGSLQSRIDYWLISDPLSEYVSTSKMLPTPLTDHKTIFLEICLCARKPSKRVNSYWKLNNSLLLNDSLVKEIKTKIDEFWNKACVENTFCKNWELMKFELRSLLMKRGAETVKNKKKEESEIISEIITLSRSPDNLSEDNRNRLQILQLKLDTIYIYKAKGAFVRSRRKWLEEGEQNSSYFFKLEKHHNALASMTKLRTDGIITQDPQVISKTCELFYKNLYKSNLSTEAMEIFFNSLSNIKTISDNNKAICDSPITILDIEEAINKMKLNKSPGNDGLTSEFYKLFSKDLSCFLHKVYIESIDNNKLPPSLTQGLITLIPKPQKDTLSIENWRPISLLNNDYKIIAMCLAKKLKCALNDIIDETQSGFMTGKHITNNIRLVIDILDYSDLITDNSFILFLDFYKAFDSIEHEFMFRALDIFGFGNIFKESIQTLYADANSSIKLPFGTTKRFDINRGIRQGCPLSAFLFLLPMQLLSIHFKNSSVVGLSIAGRVLSITQLADDTTLFLKDKYQVDEALKVVNNFSIASGLKLNIPKCELLPVKFCTDTIISGVPVKNKVKYLGIIIQKDQDARLSENFDPLITAIQHKFNLWLQRDLSITGRSLVAKVEGLSRLIYAAMALDVSKELCTKIDKILFNFIWKKRIHYIKKNVMINKLCFGGLNSLDFTSLNASFKIKWIKLFLKNPSSIWNVVTNHIFNSFGGLHFLLRCNYNISKLPIKLSNFHSQLLSSWLMIYSHNFSPHKYFIWNNQDIKFKNKSLYIQKWVDRNILLVSQLLNDDGQLFSYKEFLFVYDFPVTPREYAVVFDAIPDGVRRLLVSAPKGRNCIIPELNPGSIFIGNICPLLSDKATNQCIRQIIQRDIVSKPAAVFYWNNIYNDIDWKNTWILPRKFIITNKIREVSFKLIHRCYPVKTYLVKRKKNIDTLCTFCGNAEETICHLFWDCTYTHVFWIDLNNFINTKIDPSCKLKFHHILFGLSHTDKIISGKIYIINLLIIFAKFHIHCTKFSQQRPNIFAFTALFSNYLKNLNNSTNSKACKTLELCRMYNFT</sequence>
<dbReference type="AlphaFoldDB" id="A0A8C6KBT4"/>
<dbReference type="Proteomes" id="UP000694548">
    <property type="component" value="Chromosome sgr01"/>
</dbReference>
<dbReference type="InterPro" id="IPR036691">
    <property type="entry name" value="Endo/exonu/phosph_ase_sf"/>
</dbReference>
<dbReference type="SUPFAM" id="SSF56672">
    <property type="entry name" value="DNA/RNA polymerases"/>
    <property type="match status" value="1"/>
</dbReference>
<reference evidence="2" key="3">
    <citation type="submission" date="2025-09" db="UniProtKB">
        <authorList>
            <consortium name="Ensembl"/>
        </authorList>
    </citation>
    <scope>IDENTIFICATION</scope>
</reference>
<reference evidence="2" key="1">
    <citation type="submission" date="2014-08" db="EMBL/GenBank/DDBJ databases">
        <authorList>
            <person name="Senf B."/>
            <person name="Petzold A."/>
            <person name="Downie B.R."/>
            <person name="Koch P."/>
            <person name="Platzer M."/>
        </authorList>
    </citation>
    <scope>NUCLEOTIDE SEQUENCE [LARGE SCALE GENOMIC DNA]</scope>
    <source>
        <strain evidence="2">GRZ</strain>
    </source>
</reference>
<dbReference type="Pfam" id="PF13966">
    <property type="entry name" value="zf-RVT"/>
    <property type="match status" value="1"/>
</dbReference>